<organism evidence="1 2">
    <name type="scientific">Cellulomonas soli</name>
    <dbReference type="NCBI Taxonomy" id="931535"/>
    <lineage>
        <taxon>Bacteria</taxon>
        <taxon>Bacillati</taxon>
        <taxon>Actinomycetota</taxon>
        <taxon>Actinomycetes</taxon>
        <taxon>Micrococcales</taxon>
        <taxon>Cellulomonadaceae</taxon>
        <taxon>Cellulomonas</taxon>
    </lineage>
</organism>
<dbReference type="OrthoDB" id="3290597at2"/>
<sequence>MPYVRPPIPRQVFTAADGTSYEYGGRWSDRPPEATYSHDSHPERFAPLHDVADALVAHLLERYEVTRDDSAPFTLSCVGPAVRAVRLTPTMPDAAPLTLAWLRYPGIGVKAGAAYESVFPICGCDACDEPVESEADGLERLVLGVADGLFAESVTHDGITWSLTQPDGWAGGGSTPADVTESARVRRLLPAAGEAWRPWPARRRTRTAEF</sequence>
<dbReference type="EMBL" id="BKAL01000015">
    <property type="protein sequence ID" value="GEP70680.1"/>
    <property type="molecule type" value="Genomic_DNA"/>
</dbReference>
<protein>
    <submittedName>
        <fullName evidence="1">Uncharacterized protein</fullName>
    </submittedName>
</protein>
<dbReference type="AlphaFoldDB" id="A0A512PHL2"/>
<name>A0A512PHL2_9CELL</name>
<proteinExistence type="predicted"/>
<reference evidence="1 2" key="1">
    <citation type="submission" date="2019-07" db="EMBL/GenBank/DDBJ databases">
        <title>Whole genome shotgun sequence of Cellulomonas soli NBRC 109434.</title>
        <authorList>
            <person name="Hosoyama A."/>
            <person name="Uohara A."/>
            <person name="Ohji S."/>
            <person name="Ichikawa N."/>
        </authorList>
    </citation>
    <scope>NUCLEOTIDE SEQUENCE [LARGE SCALE GENOMIC DNA]</scope>
    <source>
        <strain evidence="1 2">NBRC 109434</strain>
    </source>
</reference>
<accession>A0A512PHL2</accession>
<dbReference type="InterPro" id="IPR045773">
    <property type="entry name" value="DUF6226"/>
</dbReference>
<dbReference type="Proteomes" id="UP000321798">
    <property type="component" value="Unassembled WGS sequence"/>
</dbReference>
<dbReference type="Pfam" id="PF19736">
    <property type="entry name" value="DUF6226"/>
    <property type="match status" value="1"/>
</dbReference>
<comment type="caution">
    <text evidence="1">The sequence shown here is derived from an EMBL/GenBank/DDBJ whole genome shotgun (WGS) entry which is preliminary data.</text>
</comment>
<gene>
    <name evidence="1" type="ORF">CSO01_33950</name>
</gene>
<keyword evidence="2" id="KW-1185">Reference proteome</keyword>
<dbReference type="RefSeq" id="WP_146954456.1">
    <property type="nucleotide sequence ID" value="NZ_BAABBJ010000012.1"/>
</dbReference>
<evidence type="ECO:0000313" key="1">
    <source>
        <dbReference type="EMBL" id="GEP70680.1"/>
    </source>
</evidence>
<evidence type="ECO:0000313" key="2">
    <source>
        <dbReference type="Proteomes" id="UP000321798"/>
    </source>
</evidence>